<evidence type="ECO:0000256" key="10">
    <source>
        <dbReference type="ARBA" id="ARBA00022840"/>
    </source>
</evidence>
<dbReference type="Pfam" id="PF02518">
    <property type="entry name" value="HATPase_c"/>
    <property type="match status" value="1"/>
</dbReference>
<gene>
    <name evidence="16" type="ORF">CVE23_15445</name>
</gene>
<dbReference type="InterPro" id="IPR035965">
    <property type="entry name" value="PAS-like_dom_sf"/>
</dbReference>
<evidence type="ECO:0000313" key="16">
    <source>
        <dbReference type="EMBL" id="ATZ95246.1"/>
    </source>
</evidence>
<dbReference type="SUPFAM" id="SSF55890">
    <property type="entry name" value="Sporulation response regulatory protein Spo0B"/>
    <property type="match status" value="1"/>
</dbReference>
<evidence type="ECO:0000256" key="4">
    <source>
        <dbReference type="ARBA" id="ARBA00022475"/>
    </source>
</evidence>
<dbReference type="InterPro" id="IPR016120">
    <property type="entry name" value="Sig_transdc_His_kin_SpoOB"/>
</dbReference>
<dbReference type="GO" id="GO:0005524">
    <property type="term" value="F:ATP binding"/>
    <property type="evidence" value="ECO:0007669"/>
    <property type="project" value="UniProtKB-KW"/>
</dbReference>
<keyword evidence="11 14" id="KW-1133">Transmembrane helix</keyword>
<dbReference type="InterPro" id="IPR004358">
    <property type="entry name" value="Sig_transdc_His_kin-like_C"/>
</dbReference>
<dbReference type="GO" id="GO:0000155">
    <property type="term" value="F:phosphorelay sensor kinase activity"/>
    <property type="evidence" value="ECO:0007669"/>
    <property type="project" value="InterPro"/>
</dbReference>
<evidence type="ECO:0000256" key="3">
    <source>
        <dbReference type="ARBA" id="ARBA00012438"/>
    </source>
</evidence>
<comment type="subcellular location">
    <subcellularLocation>
        <location evidence="2">Cell membrane</location>
        <topology evidence="2">Multi-pass membrane protein</topology>
    </subcellularLocation>
</comment>
<evidence type="ECO:0000256" key="2">
    <source>
        <dbReference type="ARBA" id="ARBA00004651"/>
    </source>
</evidence>
<evidence type="ECO:0000256" key="1">
    <source>
        <dbReference type="ARBA" id="ARBA00000085"/>
    </source>
</evidence>
<keyword evidence="5" id="KW-0597">Phosphoprotein</keyword>
<dbReference type="EC" id="2.7.13.3" evidence="3"/>
<dbReference type="Gene3D" id="3.30.565.10">
    <property type="entry name" value="Histidine kinase-like ATPase, C-terminal domain"/>
    <property type="match status" value="1"/>
</dbReference>
<dbReference type="CDD" id="cd00130">
    <property type="entry name" value="PAS"/>
    <property type="match status" value="1"/>
</dbReference>
<dbReference type="KEGG" id="dfn:CVE23_15445"/>
<keyword evidence="7 14" id="KW-0812">Transmembrane</keyword>
<dbReference type="InterPro" id="IPR039506">
    <property type="entry name" value="SPOB_a"/>
</dbReference>
<dbReference type="Gene3D" id="1.10.287.130">
    <property type="match status" value="1"/>
</dbReference>
<keyword evidence="10" id="KW-0067">ATP-binding</keyword>
<dbReference type="InterPro" id="IPR036890">
    <property type="entry name" value="HATPase_C_sf"/>
</dbReference>
<dbReference type="PROSITE" id="PS50109">
    <property type="entry name" value="HIS_KIN"/>
    <property type="match status" value="1"/>
</dbReference>
<evidence type="ECO:0000313" key="17">
    <source>
        <dbReference type="Proteomes" id="UP000231901"/>
    </source>
</evidence>
<feature type="transmembrane region" description="Helical" evidence="14">
    <location>
        <begin position="20"/>
        <end position="47"/>
    </location>
</feature>
<dbReference type="SMART" id="SM00091">
    <property type="entry name" value="PAS"/>
    <property type="match status" value="1"/>
</dbReference>
<dbReference type="GeneID" id="66565720"/>
<accession>A0A2K8QP38</accession>
<keyword evidence="8" id="KW-0547">Nucleotide-binding</keyword>
<proteinExistence type="predicted"/>
<dbReference type="InterPro" id="IPR000014">
    <property type="entry name" value="PAS"/>
</dbReference>
<dbReference type="InterPro" id="IPR003594">
    <property type="entry name" value="HATPase_dom"/>
</dbReference>
<dbReference type="Pfam" id="PF17203">
    <property type="entry name" value="sCache_3_2"/>
    <property type="match status" value="1"/>
</dbReference>
<dbReference type="AlphaFoldDB" id="A0A2K8QP38"/>
<dbReference type="PANTHER" id="PTHR43547">
    <property type="entry name" value="TWO-COMPONENT HISTIDINE KINASE"/>
    <property type="match status" value="1"/>
</dbReference>
<dbReference type="SMART" id="SM00387">
    <property type="entry name" value="HATPase_c"/>
    <property type="match status" value="1"/>
</dbReference>
<keyword evidence="12" id="KW-0902">Two-component regulatory system</keyword>
<dbReference type="Pfam" id="PF14689">
    <property type="entry name" value="SPOB_a"/>
    <property type="match status" value="1"/>
</dbReference>
<evidence type="ECO:0000256" key="7">
    <source>
        <dbReference type="ARBA" id="ARBA00022692"/>
    </source>
</evidence>
<evidence type="ECO:0000256" key="9">
    <source>
        <dbReference type="ARBA" id="ARBA00022777"/>
    </source>
</evidence>
<dbReference type="SUPFAM" id="SSF103190">
    <property type="entry name" value="Sensory domain-like"/>
    <property type="match status" value="1"/>
</dbReference>
<evidence type="ECO:0000256" key="12">
    <source>
        <dbReference type="ARBA" id="ARBA00023012"/>
    </source>
</evidence>
<dbReference type="PRINTS" id="PR00344">
    <property type="entry name" value="BCTRLSENSOR"/>
</dbReference>
<dbReference type="Proteomes" id="UP000231901">
    <property type="component" value="Chromosome"/>
</dbReference>
<evidence type="ECO:0000259" key="15">
    <source>
        <dbReference type="PROSITE" id="PS50109"/>
    </source>
</evidence>
<organism evidence="16 17">
    <name type="scientific">Dickeya fangzhongdai</name>
    <dbReference type="NCBI Taxonomy" id="1778540"/>
    <lineage>
        <taxon>Bacteria</taxon>
        <taxon>Pseudomonadati</taxon>
        <taxon>Pseudomonadota</taxon>
        <taxon>Gammaproteobacteria</taxon>
        <taxon>Enterobacterales</taxon>
        <taxon>Pectobacteriaceae</taxon>
        <taxon>Dickeya</taxon>
    </lineage>
</organism>
<feature type="transmembrane region" description="Helical" evidence="14">
    <location>
        <begin position="180"/>
        <end position="202"/>
    </location>
</feature>
<dbReference type="GO" id="GO:0005886">
    <property type="term" value="C:plasma membrane"/>
    <property type="evidence" value="ECO:0007669"/>
    <property type="project" value="UniProtKB-SubCell"/>
</dbReference>
<evidence type="ECO:0000256" key="14">
    <source>
        <dbReference type="SAM" id="Phobius"/>
    </source>
</evidence>
<dbReference type="SUPFAM" id="SSF55874">
    <property type="entry name" value="ATPase domain of HSP90 chaperone/DNA topoisomerase II/histidine kinase"/>
    <property type="match status" value="1"/>
</dbReference>
<evidence type="ECO:0000256" key="8">
    <source>
        <dbReference type="ARBA" id="ARBA00022741"/>
    </source>
</evidence>
<keyword evidence="17" id="KW-1185">Reference proteome</keyword>
<evidence type="ECO:0000256" key="6">
    <source>
        <dbReference type="ARBA" id="ARBA00022679"/>
    </source>
</evidence>
<evidence type="ECO:0000256" key="11">
    <source>
        <dbReference type="ARBA" id="ARBA00022989"/>
    </source>
</evidence>
<feature type="domain" description="Histidine kinase" evidence="15">
    <location>
        <begin position="342"/>
        <end position="537"/>
    </location>
</feature>
<reference evidence="17" key="1">
    <citation type="journal article" date="2018" name="Genome Announc.">
        <title>Complete genome sequence of a Dickeya fangzhongdai type strain causing bleeding canker of pear tree trunks.</title>
        <authorList>
            <person name="Zhao Y."/>
            <person name="Tian Y."/>
            <person name="Li X."/>
            <person name="Hu B."/>
        </authorList>
    </citation>
    <scope>NUCLEOTIDE SEQUENCE [LARGE SCALE GENOMIC DNA]</scope>
    <source>
        <strain evidence="17">DSM 101947</strain>
    </source>
</reference>
<evidence type="ECO:0000256" key="5">
    <source>
        <dbReference type="ARBA" id="ARBA00022553"/>
    </source>
</evidence>
<keyword evidence="9 16" id="KW-0418">Kinase</keyword>
<dbReference type="InterPro" id="IPR033463">
    <property type="entry name" value="sCache_3"/>
</dbReference>
<dbReference type="RefSeq" id="WP_038919759.1">
    <property type="nucleotide sequence ID" value="NZ_BMJF01000006.1"/>
</dbReference>
<dbReference type="OrthoDB" id="9792686at2"/>
<dbReference type="SUPFAM" id="SSF55785">
    <property type="entry name" value="PYP-like sensor domain (PAS domain)"/>
    <property type="match status" value="1"/>
</dbReference>
<protein>
    <recommendedName>
        <fullName evidence="3">histidine kinase</fullName>
        <ecNumber evidence="3">2.7.13.3</ecNumber>
    </recommendedName>
</protein>
<name>A0A2K8QP38_9GAMM</name>
<dbReference type="InterPro" id="IPR029151">
    <property type="entry name" value="Sensor-like_sf"/>
</dbReference>
<dbReference type="Gene3D" id="3.30.450.20">
    <property type="entry name" value="PAS domain"/>
    <property type="match status" value="2"/>
</dbReference>
<dbReference type="InterPro" id="IPR005467">
    <property type="entry name" value="His_kinase_dom"/>
</dbReference>
<evidence type="ECO:0000256" key="13">
    <source>
        <dbReference type="ARBA" id="ARBA00023136"/>
    </source>
</evidence>
<dbReference type="PANTHER" id="PTHR43547:SF10">
    <property type="entry name" value="SENSOR HISTIDINE KINASE DCUS"/>
    <property type="match status" value="1"/>
</dbReference>
<keyword evidence="4" id="KW-1003">Cell membrane</keyword>
<dbReference type="EMBL" id="CP025003">
    <property type="protein sequence ID" value="ATZ95246.1"/>
    <property type="molecule type" value="Genomic_DNA"/>
</dbReference>
<sequence length="537" mass="59026">MSEAITAGSEPSSSYKYQIILYYFITSLAVVVVTGCAVFLVISNLLYNDVADKSKNLALILSQDSALKQAVNNRDQAALRSLIDQRYARSDADFIVISDTDNIRLYHPDPAQVNLAIKDIGNITLLRDGKSYTVNNTGYSGASVKTRAPFILDGKYIGYVSVGYTEAHRRGLLADYFSPFFGLLISVFILILLGGVFSYRLLKKQMSGLTPEMINYKYQVRRAILHAIYDGVIAVSPEGRIIAINNAAKKMLSIDHPHGPLTGHKITDYVVPADFFLSAERQECHDVDVAFNGSTFIANRTIILNQQDEFAGFVISLREKTNETLMTQQVNHIKHESEELRVISHEFKNRLAVIYGLIQLGEYERVSQYVAQENAQLQQFYDAIIKSFHCPCVAGLILGKVGRAGELGIDLRIDPLSYYTGADAPLSAEEMACIIGNLLDNALEATVKTPAHPQSIELYLNDSSDEIVLSVQDNGPGLSQIAAETLFVKGATSKPGRHHGVGLYLVQSLVQKARGECLVDAADDNGGAVFSVYIPKI</sequence>
<comment type="catalytic activity">
    <reaction evidence="1">
        <text>ATP + protein L-histidine = ADP + protein N-phospho-L-histidine.</text>
        <dbReference type="EC" id="2.7.13.3"/>
    </reaction>
</comment>
<keyword evidence="6" id="KW-0808">Transferase</keyword>
<keyword evidence="13 14" id="KW-0472">Membrane</keyword>